<proteinExistence type="predicted"/>
<dbReference type="EMBL" id="JAWDGP010006811">
    <property type="protein sequence ID" value="KAK3735251.1"/>
    <property type="molecule type" value="Genomic_DNA"/>
</dbReference>
<gene>
    <name evidence="1" type="ORF">RRG08_052533</name>
</gene>
<protein>
    <submittedName>
        <fullName evidence="1">Uncharacterized protein</fullName>
    </submittedName>
</protein>
<name>A0AAE1CUB8_9GAST</name>
<organism evidence="1 2">
    <name type="scientific">Elysia crispata</name>
    <name type="common">lettuce slug</name>
    <dbReference type="NCBI Taxonomy" id="231223"/>
    <lineage>
        <taxon>Eukaryota</taxon>
        <taxon>Metazoa</taxon>
        <taxon>Spiralia</taxon>
        <taxon>Lophotrochozoa</taxon>
        <taxon>Mollusca</taxon>
        <taxon>Gastropoda</taxon>
        <taxon>Heterobranchia</taxon>
        <taxon>Euthyneura</taxon>
        <taxon>Panpulmonata</taxon>
        <taxon>Sacoglossa</taxon>
        <taxon>Placobranchoidea</taxon>
        <taxon>Plakobranchidae</taxon>
        <taxon>Elysia</taxon>
    </lineage>
</organism>
<sequence length="103" mass="12250">FTRVDIANALPCFKDPDYLILVSDRLNACLKRDFFSDKYAIFRREFCSNLNMMRYCMTYHASVLCGEEMRWLVDTMWVAATEAFVGHCITKMYPPRYELPKRQ</sequence>
<dbReference type="AlphaFoldDB" id="A0AAE1CUB8"/>
<comment type="caution">
    <text evidence="1">The sequence shown here is derived from an EMBL/GenBank/DDBJ whole genome shotgun (WGS) entry which is preliminary data.</text>
</comment>
<accession>A0AAE1CUB8</accession>
<feature type="non-terminal residue" evidence="1">
    <location>
        <position position="103"/>
    </location>
</feature>
<evidence type="ECO:0000313" key="2">
    <source>
        <dbReference type="Proteomes" id="UP001283361"/>
    </source>
</evidence>
<reference evidence="1" key="1">
    <citation type="journal article" date="2023" name="G3 (Bethesda)">
        <title>A reference genome for the long-term kleptoplast-retaining sea slug Elysia crispata morphotype clarki.</title>
        <authorList>
            <person name="Eastman K.E."/>
            <person name="Pendleton A.L."/>
            <person name="Shaikh M.A."/>
            <person name="Suttiyut T."/>
            <person name="Ogas R."/>
            <person name="Tomko P."/>
            <person name="Gavelis G."/>
            <person name="Widhalm J.R."/>
            <person name="Wisecaver J.H."/>
        </authorList>
    </citation>
    <scope>NUCLEOTIDE SEQUENCE</scope>
    <source>
        <strain evidence="1">ECLA1</strain>
    </source>
</reference>
<evidence type="ECO:0000313" key="1">
    <source>
        <dbReference type="EMBL" id="KAK3735251.1"/>
    </source>
</evidence>
<keyword evidence="2" id="KW-1185">Reference proteome</keyword>
<dbReference type="Proteomes" id="UP001283361">
    <property type="component" value="Unassembled WGS sequence"/>
</dbReference>